<evidence type="ECO:0000313" key="4">
    <source>
        <dbReference type="Proteomes" id="UP001223261"/>
    </source>
</evidence>
<evidence type="ECO:0008006" key="5">
    <source>
        <dbReference type="Google" id="ProtNLM"/>
    </source>
</evidence>
<accession>A0AAX3W4N2</accession>
<name>A0AAX3W4N2_MAMLE</name>
<feature type="coiled-coil region" evidence="1">
    <location>
        <begin position="34"/>
        <end position="61"/>
    </location>
</feature>
<organism evidence="3 4">
    <name type="scientific">Mammaliicoccus lentus</name>
    <name type="common">Staphylococcus lentus</name>
    <dbReference type="NCBI Taxonomy" id="42858"/>
    <lineage>
        <taxon>Bacteria</taxon>
        <taxon>Bacillati</taxon>
        <taxon>Bacillota</taxon>
        <taxon>Bacilli</taxon>
        <taxon>Bacillales</taxon>
        <taxon>Staphylococcaceae</taxon>
        <taxon>Mammaliicoccus</taxon>
    </lineage>
</organism>
<evidence type="ECO:0000256" key="1">
    <source>
        <dbReference type="SAM" id="Coils"/>
    </source>
</evidence>
<dbReference type="RefSeq" id="WP_282862190.1">
    <property type="nucleotide sequence ID" value="NZ_CP118848.1"/>
</dbReference>
<feature type="transmembrane region" description="Helical" evidence="2">
    <location>
        <begin position="12"/>
        <end position="34"/>
    </location>
</feature>
<dbReference type="Proteomes" id="UP001223261">
    <property type="component" value="Chromosome"/>
</dbReference>
<gene>
    <name evidence="3" type="ORF">PYH69_14825</name>
</gene>
<sequence>MLGVISESFSIGTTIITLINILLVILFIYIIKLITKQYSKIKQLEKDIGELKNSNQEKHSN</sequence>
<keyword evidence="2" id="KW-1133">Transmembrane helix</keyword>
<keyword evidence="1" id="KW-0175">Coiled coil</keyword>
<protein>
    <recommendedName>
        <fullName evidence="5">CcmD family protein</fullName>
    </recommendedName>
</protein>
<proteinExistence type="predicted"/>
<keyword evidence="2" id="KW-0812">Transmembrane</keyword>
<evidence type="ECO:0000256" key="2">
    <source>
        <dbReference type="SAM" id="Phobius"/>
    </source>
</evidence>
<evidence type="ECO:0000313" key="3">
    <source>
        <dbReference type="EMBL" id="WHI59947.1"/>
    </source>
</evidence>
<keyword evidence="2" id="KW-0472">Membrane</keyword>
<reference evidence="3" key="1">
    <citation type="journal article" date="2023" name="Antibiotics">
        <title>Prevalence and Molecular Characterization of Methicillin-Resistant Staphylococci (MRS) and Mammaliicocci (MRM) in Dromedary Camels from Algeria: First Detection of SCCmec-mecC Hybrid in Methicillin-Resistant Mammaliicoccus lentus.</title>
        <authorList>
            <person name="Belhout C."/>
            <person name="Boyen F."/>
            <person name="Vereecke N."/>
            <person name="Theuns S."/>
            <person name="Taibi N."/>
            <person name="Stegger M."/>
            <person name="de la Fe-Rodriguez P.Y."/>
            <person name="Bouayad L."/>
            <person name="Elgroud R."/>
            <person name="Butaye P."/>
        </authorList>
    </citation>
    <scope>NUCLEOTIDE SEQUENCE</scope>
    <source>
        <strain evidence="3">7048</strain>
    </source>
</reference>
<dbReference type="AlphaFoldDB" id="A0AAX3W4N2"/>
<dbReference type="EMBL" id="CP118848">
    <property type="protein sequence ID" value="WHI59947.1"/>
    <property type="molecule type" value="Genomic_DNA"/>
</dbReference>